<dbReference type="EMBL" id="AYYY01000043">
    <property type="protein sequence ID" value="KRM61095.1"/>
    <property type="molecule type" value="Genomic_DNA"/>
</dbReference>
<proteinExistence type="predicted"/>
<accession>A0A0R2A2F5</accession>
<dbReference type="PATRIC" id="fig|1423813.3.peg.2358"/>
<organism evidence="1 2">
    <name type="scientific">Paucilactobacillus vaccinostercus DSM 20634</name>
    <dbReference type="NCBI Taxonomy" id="1423813"/>
    <lineage>
        <taxon>Bacteria</taxon>
        <taxon>Bacillati</taxon>
        <taxon>Bacillota</taxon>
        <taxon>Bacilli</taxon>
        <taxon>Lactobacillales</taxon>
        <taxon>Lactobacillaceae</taxon>
        <taxon>Paucilactobacillus</taxon>
    </lineage>
</organism>
<keyword evidence="2" id="KW-1185">Reference proteome</keyword>
<dbReference type="Proteomes" id="UP000051733">
    <property type="component" value="Unassembled WGS sequence"/>
</dbReference>
<gene>
    <name evidence="1" type="ORF">FC26_GL002313</name>
</gene>
<sequence length="142" mass="15899">MDVIDEHEHLKSQQHQIGDLKATCGLCKRYIELQSTIANVAEMIGHIEVAEQRVSASQSATLNYFQCQHLDRSVYIVRTTSAQKVATIIGKTLDPSEWITIQITAKRAFRLIELLDGSHGTQKISFLKGNQKFEGIISSLES</sequence>
<evidence type="ECO:0000313" key="2">
    <source>
        <dbReference type="Proteomes" id="UP000051733"/>
    </source>
</evidence>
<reference evidence="1 2" key="1">
    <citation type="journal article" date="2015" name="Genome Announc.">
        <title>Expanding the biotechnology potential of lactobacilli through comparative genomics of 213 strains and associated genera.</title>
        <authorList>
            <person name="Sun Z."/>
            <person name="Harris H.M."/>
            <person name="McCann A."/>
            <person name="Guo C."/>
            <person name="Argimon S."/>
            <person name="Zhang W."/>
            <person name="Yang X."/>
            <person name="Jeffery I.B."/>
            <person name="Cooney J.C."/>
            <person name="Kagawa T.F."/>
            <person name="Liu W."/>
            <person name="Song Y."/>
            <person name="Salvetti E."/>
            <person name="Wrobel A."/>
            <person name="Rasinkangas P."/>
            <person name="Parkhill J."/>
            <person name="Rea M.C."/>
            <person name="O'Sullivan O."/>
            <person name="Ritari J."/>
            <person name="Douillard F.P."/>
            <person name="Paul Ross R."/>
            <person name="Yang R."/>
            <person name="Briner A.E."/>
            <person name="Felis G.E."/>
            <person name="de Vos W.M."/>
            <person name="Barrangou R."/>
            <person name="Klaenhammer T.R."/>
            <person name="Caufield P.W."/>
            <person name="Cui Y."/>
            <person name="Zhang H."/>
            <person name="O'Toole P.W."/>
        </authorList>
    </citation>
    <scope>NUCLEOTIDE SEQUENCE [LARGE SCALE GENOMIC DNA]</scope>
    <source>
        <strain evidence="1 2">DSM 20634</strain>
    </source>
</reference>
<dbReference type="STRING" id="1423813.FC26_GL002313"/>
<dbReference type="AlphaFoldDB" id="A0A0R2A2F5"/>
<name>A0A0R2A2F5_9LACO</name>
<protein>
    <submittedName>
        <fullName evidence="1">Uncharacterized protein</fullName>
    </submittedName>
</protein>
<comment type="caution">
    <text evidence="1">The sequence shown here is derived from an EMBL/GenBank/DDBJ whole genome shotgun (WGS) entry which is preliminary data.</text>
</comment>
<evidence type="ECO:0000313" key="1">
    <source>
        <dbReference type="EMBL" id="KRM61095.1"/>
    </source>
</evidence>